<keyword evidence="10" id="KW-1185">Reference proteome</keyword>
<name>A0A1H9P9L6_9CORY</name>
<dbReference type="GO" id="GO:0007165">
    <property type="term" value="P:signal transduction"/>
    <property type="evidence" value="ECO:0007669"/>
    <property type="project" value="TreeGrafter"/>
</dbReference>
<comment type="catalytic activity">
    <reaction evidence="1 8">
        <text>a myo-inositol phosphate + H2O = myo-inositol + phosphate</text>
        <dbReference type="Rhea" id="RHEA:24056"/>
        <dbReference type="ChEBI" id="CHEBI:15377"/>
        <dbReference type="ChEBI" id="CHEBI:17268"/>
        <dbReference type="ChEBI" id="CHEBI:43474"/>
        <dbReference type="ChEBI" id="CHEBI:84139"/>
        <dbReference type="EC" id="3.1.3.25"/>
    </reaction>
</comment>
<comment type="cofactor">
    <cofactor evidence="2 7 8">
        <name>Mg(2+)</name>
        <dbReference type="ChEBI" id="CHEBI:18420"/>
    </cofactor>
</comment>
<sequence length="292" mass="30848">MEPMSNTSVPTPAPSELRDLAISIAREAGDLVRSRRAELAGDRSAAGLRAATTLKSSAVDPVTIVDQASETYIVDRISRARPDDGFIGEEGSSKESATGVEWIVDPIDGTVNFLYDIPVYAVSIGVALQGELIAGAVLNVATQELYYAASGEGAFRTSEGTTAELRVNDVVDTRQAMVATGFGYTSGRRAAQAEVLTKVLPHVRDIRRMGAAALDFCHLASGRIDAYYEHGLHPWDFAAGAVIAREAGAHVEVPALRSSGDDGEVVIATAPGITDSFYQLLESGGGRKNLPK</sequence>
<comment type="similarity">
    <text evidence="3 8">Belongs to the inositol monophosphatase superfamily.</text>
</comment>
<dbReference type="InterPro" id="IPR020583">
    <property type="entry name" value="Inositol_monoP_metal-BS"/>
</dbReference>
<keyword evidence="5 8" id="KW-0378">Hydrolase</keyword>
<evidence type="ECO:0000256" key="3">
    <source>
        <dbReference type="ARBA" id="ARBA00009759"/>
    </source>
</evidence>
<evidence type="ECO:0000313" key="9">
    <source>
        <dbReference type="EMBL" id="SER44934.1"/>
    </source>
</evidence>
<keyword evidence="6 7" id="KW-0460">Magnesium</keyword>
<reference evidence="10" key="1">
    <citation type="submission" date="2016-10" db="EMBL/GenBank/DDBJ databases">
        <authorList>
            <person name="Varghese N."/>
            <person name="Submissions S."/>
        </authorList>
    </citation>
    <scope>NUCLEOTIDE SEQUENCE [LARGE SCALE GENOMIC DNA]</scope>
    <source>
        <strain evidence="10">DSM 20524</strain>
    </source>
</reference>
<dbReference type="PROSITE" id="PS00630">
    <property type="entry name" value="IMP_2"/>
    <property type="match status" value="1"/>
</dbReference>
<evidence type="ECO:0000256" key="2">
    <source>
        <dbReference type="ARBA" id="ARBA00001946"/>
    </source>
</evidence>
<dbReference type="STRING" id="1121357.SAMN05661109_00262"/>
<dbReference type="PROSITE" id="PS00629">
    <property type="entry name" value="IMP_1"/>
    <property type="match status" value="1"/>
</dbReference>
<keyword evidence="4 7" id="KW-0479">Metal-binding</keyword>
<feature type="binding site" evidence="7">
    <location>
        <position position="89"/>
    </location>
    <ligand>
        <name>Mg(2+)</name>
        <dbReference type="ChEBI" id="CHEBI:18420"/>
        <label>1</label>
        <note>catalytic</note>
    </ligand>
</feature>
<feature type="binding site" evidence="7">
    <location>
        <position position="236"/>
    </location>
    <ligand>
        <name>Mg(2+)</name>
        <dbReference type="ChEBI" id="CHEBI:18420"/>
        <label>1</label>
        <note>catalytic</note>
    </ligand>
</feature>
<dbReference type="AlphaFoldDB" id="A0A1H9P9L6"/>
<evidence type="ECO:0000256" key="7">
    <source>
        <dbReference type="PIRSR" id="PIRSR600760-2"/>
    </source>
</evidence>
<dbReference type="GO" id="GO:0046854">
    <property type="term" value="P:phosphatidylinositol phosphate biosynthetic process"/>
    <property type="evidence" value="ECO:0007669"/>
    <property type="project" value="InterPro"/>
</dbReference>
<evidence type="ECO:0000256" key="8">
    <source>
        <dbReference type="RuleBase" id="RU364068"/>
    </source>
</evidence>
<evidence type="ECO:0000256" key="6">
    <source>
        <dbReference type="ARBA" id="ARBA00022842"/>
    </source>
</evidence>
<dbReference type="GO" id="GO:0046872">
    <property type="term" value="F:metal ion binding"/>
    <property type="evidence" value="ECO:0007669"/>
    <property type="project" value="UniProtKB-KW"/>
</dbReference>
<evidence type="ECO:0000256" key="1">
    <source>
        <dbReference type="ARBA" id="ARBA00001033"/>
    </source>
</evidence>
<dbReference type="PANTHER" id="PTHR20854:SF4">
    <property type="entry name" value="INOSITOL-1-MONOPHOSPHATASE-RELATED"/>
    <property type="match status" value="1"/>
</dbReference>
<evidence type="ECO:0000256" key="4">
    <source>
        <dbReference type="ARBA" id="ARBA00022723"/>
    </source>
</evidence>
<dbReference type="InterPro" id="IPR020550">
    <property type="entry name" value="Inositol_monophosphatase_CS"/>
</dbReference>
<dbReference type="PRINTS" id="PR00377">
    <property type="entry name" value="IMPHPHTASES"/>
</dbReference>
<dbReference type="EC" id="3.1.3.25" evidence="8"/>
<dbReference type="Gene3D" id="3.40.190.80">
    <property type="match status" value="1"/>
</dbReference>
<feature type="binding site" evidence="7">
    <location>
        <position position="105"/>
    </location>
    <ligand>
        <name>Mg(2+)</name>
        <dbReference type="ChEBI" id="CHEBI:18420"/>
        <label>1</label>
        <note>catalytic</note>
    </ligand>
</feature>
<dbReference type="EMBL" id="FOGQ01000001">
    <property type="protein sequence ID" value="SER44934.1"/>
    <property type="molecule type" value="Genomic_DNA"/>
</dbReference>
<proteinExistence type="inferred from homology"/>
<feature type="binding site" evidence="7">
    <location>
        <position position="107"/>
    </location>
    <ligand>
        <name>Mg(2+)</name>
        <dbReference type="ChEBI" id="CHEBI:18420"/>
        <label>1</label>
        <note>catalytic</note>
    </ligand>
</feature>
<evidence type="ECO:0000313" key="10">
    <source>
        <dbReference type="Proteomes" id="UP000198929"/>
    </source>
</evidence>
<dbReference type="Gene3D" id="3.30.540.10">
    <property type="entry name" value="Fructose-1,6-Bisphosphatase, subunit A, domain 1"/>
    <property type="match status" value="1"/>
</dbReference>
<dbReference type="SUPFAM" id="SSF56655">
    <property type="entry name" value="Carbohydrate phosphatase"/>
    <property type="match status" value="1"/>
</dbReference>
<gene>
    <name evidence="9" type="ORF">SAMN05661109_00262</name>
</gene>
<dbReference type="Proteomes" id="UP000198929">
    <property type="component" value="Unassembled WGS sequence"/>
</dbReference>
<dbReference type="InterPro" id="IPR033942">
    <property type="entry name" value="IMPase"/>
</dbReference>
<protein>
    <recommendedName>
        <fullName evidence="8">Inositol-1-monophosphatase</fullName>
        <ecNumber evidence="8">3.1.3.25</ecNumber>
    </recommendedName>
</protein>
<dbReference type="GO" id="GO:0008934">
    <property type="term" value="F:inositol monophosphate 1-phosphatase activity"/>
    <property type="evidence" value="ECO:0007669"/>
    <property type="project" value="InterPro"/>
</dbReference>
<evidence type="ECO:0000256" key="5">
    <source>
        <dbReference type="ARBA" id="ARBA00022801"/>
    </source>
</evidence>
<dbReference type="CDD" id="cd01639">
    <property type="entry name" value="IMPase"/>
    <property type="match status" value="1"/>
</dbReference>
<dbReference type="Pfam" id="PF00459">
    <property type="entry name" value="Inositol_P"/>
    <property type="match status" value="1"/>
</dbReference>
<dbReference type="GO" id="GO:0006020">
    <property type="term" value="P:inositol metabolic process"/>
    <property type="evidence" value="ECO:0007669"/>
    <property type="project" value="TreeGrafter"/>
</dbReference>
<dbReference type="PANTHER" id="PTHR20854">
    <property type="entry name" value="INOSITOL MONOPHOSPHATASE"/>
    <property type="match status" value="1"/>
</dbReference>
<accession>A0A1H9P9L6</accession>
<organism evidence="9 10">
    <name type="scientific">Corynebacterium cystitidis DSM 20524</name>
    <dbReference type="NCBI Taxonomy" id="1121357"/>
    <lineage>
        <taxon>Bacteria</taxon>
        <taxon>Bacillati</taxon>
        <taxon>Actinomycetota</taxon>
        <taxon>Actinomycetes</taxon>
        <taxon>Mycobacteriales</taxon>
        <taxon>Corynebacteriaceae</taxon>
        <taxon>Corynebacterium</taxon>
    </lineage>
</organism>
<feature type="binding site" evidence="7">
    <location>
        <position position="108"/>
    </location>
    <ligand>
        <name>Mg(2+)</name>
        <dbReference type="ChEBI" id="CHEBI:18420"/>
        <label>1</label>
        <note>catalytic</note>
    </ligand>
</feature>
<dbReference type="InterPro" id="IPR000760">
    <property type="entry name" value="Inositol_monophosphatase-like"/>
</dbReference>